<organism evidence="7 8">
    <name type="scientific">Ichthyophthirius multifiliis</name>
    <name type="common">White spot disease agent</name>
    <name type="synonym">Ich</name>
    <dbReference type="NCBI Taxonomy" id="5932"/>
    <lineage>
        <taxon>Eukaryota</taxon>
        <taxon>Sar</taxon>
        <taxon>Alveolata</taxon>
        <taxon>Ciliophora</taxon>
        <taxon>Intramacronucleata</taxon>
        <taxon>Oligohymenophorea</taxon>
        <taxon>Hymenostomatida</taxon>
        <taxon>Ophryoglenina</taxon>
        <taxon>Ichthyophthirius</taxon>
    </lineage>
</organism>
<dbReference type="GO" id="GO:0016020">
    <property type="term" value="C:membrane"/>
    <property type="evidence" value="ECO:0007669"/>
    <property type="project" value="UniProtKB-SubCell"/>
</dbReference>
<dbReference type="Proteomes" id="UP000008983">
    <property type="component" value="Unassembled WGS sequence"/>
</dbReference>
<feature type="transmembrane region" description="Helical" evidence="6">
    <location>
        <begin position="90"/>
        <end position="107"/>
    </location>
</feature>
<dbReference type="EMBL" id="GL984214">
    <property type="protein sequence ID" value="EGR28718.1"/>
    <property type="molecule type" value="Genomic_DNA"/>
</dbReference>
<proteinExistence type="inferred from homology"/>
<evidence type="ECO:0000313" key="8">
    <source>
        <dbReference type="Proteomes" id="UP000008983"/>
    </source>
</evidence>
<evidence type="ECO:0000256" key="3">
    <source>
        <dbReference type="ARBA" id="ARBA00022989"/>
    </source>
</evidence>
<keyword evidence="4 6" id="KW-0472">Membrane</keyword>
<dbReference type="eggNOG" id="KOG3140">
    <property type="taxonomic scope" value="Eukaryota"/>
</dbReference>
<evidence type="ECO:0000256" key="2">
    <source>
        <dbReference type="ARBA" id="ARBA00022692"/>
    </source>
</evidence>
<dbReference type="OrthoDB" id="310003at2759"/>
<keyword evidence="2 6" id="KW-0812">Transmembrane</keyword>
<feature type="transmembrane region" description="Helical" evidence="6">
    <location>
        <begin position="35"/>
        <end position="56"/>
    </location>
</feature>
<feature type="transmembrane region" description="Helical" evidence="6">
    <location>
        <begin position="12"/>
        <end position="29"/>
    </location>
</feature>
<dbReference type="GeneID" id="14904810"/>
<protein>
    <submittedName>
        <fullName evidence="7">Snare associated golgi, putative</fullName>
    </submittedName>
</protein>
<dbReference type="PANTHER" id="PTHR43220">
    <property type="match status" value="1"/>
</dbReference>
<dbReference type="PANTHER" id="PTHR43220:SF18">
    <property type="entry name" value="TRANSMEMBRANE PROTEIN 41B"/>
    <property type="match status" value="1"/>
</dbReference>
<evidence type="ECO:0000256" key="4">
    <source>
        <dbReference type="ARBA" id="ARBA00023136"/>
    </source>
</evidence>
<dbReference type="InParanoid" id="G0R1D3"/>
<reference evidence="7 8" key="1">
    <citation type="submission" date="2011-07" db="EMBL/GenBank/DDBJ databases">
        <authorList>
            <person name="Coyne R."/>
            <person name="Brami D."/>
            <person name="Johnson J."/>
            <person name="Hostetler J."/>
            <person name="Hannick L."/>
            <person name="Clark T."/>
            <person name="Cassidy-Hanley D."/>
            <person name="Inman J."/>
        </authorList>
    </citation>
    <scope>NUCLEOTIDE SEQUENCE [LARGE SCALE GENOMIC DNA]</scope>
    <source>
        <strain evidence="7 8">G5</strain>
    </source>
</reference>
<dbReference type="STRING" id="857967.G0R1D3"/>
<keyword evidence="3 6" id="KW-1133">Transmembrane helix</keyword>
<evidence type="ECO:0000256" key="1">
    <source>
        <dbReference type="ARBA" id="ARBA00004141"/>
    </source>
</evidence>
<feature type="transmembrane region" description="Helical" evidence="6">
    <location>
        <begin position="113"/>
        <end position="134"/>
    </location>
</feature>
<accession>G0R1D3</accession>
<comment type="subcellular location">
    <subcellularLocation>
        <location evidence="1">Membrane</location>
        <topology evidence="1">Multi-pass membrane protein</topology>
    </subcellularLocation>
</comment>
<dbReference type="InterPro" id="IPR045014">
    <property type="entry name" value="TM41A/B"/>
</dbReference>
<gene>
    <name evidence="7" type="ORF">IMG5_169810</name>
</gene>
<dbReference type="RefSeq" id="XP_004029954.1">
    <property type="nucleotide sequence ID" value="XM_004029906.1"/>
</dbReference>
<comment type="similarity">
    <text evidence="5">Belongs to the TMEM41 family.</text>
</comment>
<evidence type="ECO:0000313" key="7">
    <source>
        <dbReference type="EMBL" id="EGR28718.1"/>
    </source>
</evidence>
<evidence type="ECO:0000256" key="6">
    <source>
        <dbReference type="SAM" id="Phobius"/>
    </source>
</evidence>
<sequence length="139" mass="15809">MIKNLIGHIQNILIIIILTVFNNLILQIVEKMVFWKFIPVIFLAWLGIQIGVLFYLNSVIPEFKNVGFPTSFEKAQIFSKIMSSNLDQNYYILLLFVASNFLFLQTWCIPGTFVFNLLGGALFGIQVGFPVCLAEIGEK</sequence>
<name>G0R1D3_ICHMU</name>
<evidence type="ECO:0000256" key="5">
    <source>
        <dbReference type="ARBA" id="ARBA00025797"/>
    </source>
</evidence>
<keyword evidence="8" id="KW-1185">Reference proteome</keyword>
<dbReference type="AlphaFoldDB" id="G0R1D3"/>